<name>A0A7J7GS71_CAMSI</name>
<gene>
    <name evidence="6" type="ORF">HYC85_020929</name>
</gene>
<dbReference type="FunFam" id="2.60.110.10:FF:000003">
    <property type="entry name" value="Thaumatin I"/>
    <property type="match status" value="1"/>
</dbReference>
<keyword evidence="3" id="KW-0964">Secreted</keyword>
<comment type="subcellular location">
    <subcellularLocation>
        <location evidence="1">Secreted</location>
    </subcellularLocation>
</comment>
<comment type="caution">
    <text evidence="6">The sequence shown here is derived from an EMBL/GenBank/DDBJ whole genome shotgun (WGS) entry which is preliminary data.</text>
</comment>
<dbReference type="SUPFAM" id="SSF49870">
    <property type="entry name" value="Osmotin, thaumatin-like protein"/>
    <property type="match status" value="1"/>
</dbReference>
<accession>A0A7J7GS71</accession>
<dbReference type="GO" id="GO:0005576">
    <property type="term" value="C:extracellular region"/>
    <property type="evidence" value="ECO:0007669"/>
    <property type="project" value="UniProtKB-SubCell"/>
</dbReference>
<evidence type="ECO:0000313" key="6">
    <source>
        <dbReference type="EMBL" id="KAF5943287.1"/>
    </source>
</evidence>
<dbReference type="Pfam" id="PF00314">
    <property type="entry name" value="Thaumatin"/>
    <property type="match status" value="1"/>
</dbReference>
<reference evidence="7" key="1">
    <citation type="journal article" date="2020" name="Nat. Commun.">
        <title>Genome assembly of wild tea tree DASZ reveals pedigree and selection history of tea varieties.</title>
        <authorList>
            <person name="Zhang W."/>
            <person name="Zhang Y."/>
            <person name="Qiu H."/>
            <person name="Guo Y."/>
            <person name="Wan H."/>
            <person name="Zhang X."/>
            <person name="Scossa F."/>
            <person name="Alseekh S."/>
            <person name="Zhang Q."/>
            <person name="Wang P."/>
            <person name="Xu L."/>
            <person name="Schmidt M.H."/>
            <person name="Jia X."/>
            <person name="Li D."/>
            <person name="Zhu A."/>
            <person name="Guo F."/>
            <person name="Chen W."/>
            <person name="Ni D."/>
            <person name="Usadel B."/>
            <person name="Fernie A.R."/>
            <person name="Wen W."/>
        </authorList>
    </citation>
    <scope>NUCLEOTIDE SEQUENCE [LARGE SCALE GENOMIC DNA]</scope>
    <source>
        <strain evidence="7">cv. G240</strain>
    </source>
</reference>
<dbReference type="PROSITE" id="PS00316">
    <property type="entry name" value="THAUMATIN_1"/>
    <property type="match status" value="1"/>
</dbReference>
<keyword evidence="7" id="KW-1185">Reference proteome</keyword>
<keyword evidence="5" id="KW-0812">Transmembrane</keyword>
<dbReference type="Gene3D" id="2.60.110.10">
    <property type="entry name" value="Thaumatin"/>
    <property type="match status" value="1"/>
</dbReference>
<evidence type="ECO:0000313" key="7">
    <source>
        <dbReference type="Proteomes" id="UP000593564"/>
    </source>
</evidence>
<reference evidence="6 7" key="2">
    <citation type="submission" date="2020-07" db="EMBL/GenBank/DDBJ databases">
        <title>Genome assembly of wild tea tree DASZ reveals pedigree and selection history of tea varieties.</title>
        <authorList>
            <person name="Zhang W."/>
        </authorList>
    </citation>
    <scope>NUCLEOTIDE SEQUENCE [LARGE SCALE GENOMIC DNA]</scope>
    <source>
        <strain evidence="7">cv. G240</strain>
        <tissue evidence="6">Leaf</tissue>
    </source>
</reference>
<proteinExistence type="inferred from homology"/>
<dbReference type="InterPro" id="IPR001938">
    <property type="entry name" value="Thaumatin"/>
</dbReference>
<organism evidence="6 7">
    <name type="scientific">Camellia sinensis</name>
    <name type="common">Tea plant</name>
    <name type="synonym">Thea sinensis</name>
    <dbReference type="NCBI Taxonomy" id="4442"/>
    <lineage>
        <taxon>Eukaryota</taxon>
        <taxon>Viridiplantae</taxon>
        <taxon>Streptophyta</taxon>
        <taxon>Embryophyta</taxon>
        <taxon>Tracheophyta</taxon>
        <taxon>Spermatophyta</taxon>
        <taxon>Magnoliopsida</taxon>
        <taxon>eudicotyledons</taxon>
        <taxon>Gunneridae</taxon>
        <taxon>Pentapetalae</taxon>
        <taxon>asterids</taxon>
        <taxon>Ericales</taxon>
        <taxon>Theaceae</taxon>
        <taxon>Camellia</taxon>
    </lineage>
</organism>
<sequence>MACSNGASKGKGHPVGRPAGQPVGQEFFFFNLFEPTYLKGNRSTGGSTGRTSGWLTGWPTPTNMRFPKSLTILFPLLFTLLIPFTNAATFAVLNKCTYTVWAAASPGGGMRLDPGQSWTVNVNPGTTQARIWGRTNCNFDANGNGQCQTGDCNGLLQCQGYGKAPNTLAEFALNQPNNLDFVDISNVDGFNIPMDFSPTTAVCKSLRCAANIVGECPAELQTPDGCNNPCTVYKTNEYCCTDGPGTCGPTPLSKFFKDRCPDAYSYPQDDPTSLFTCPAGTNYAITFCP</sequence>
<evidence type="ECO:0008006" key="8">
    <source>
        <dbReference type="Google" id="ProtNLM"/>
    </source>
</evidence>
<comment type="similarity">
    <text evidence="2">Belongs to the thaumatin family.</text>
</comment>
<evidence type="ECO:0000256" key="2">
    <source>
        <dbReference type="ARBA" id="ARBA00010607"/>
    </source>
</evidence>
<dbReference type="PROSITE" id="PS51367">
    <property type="entry name" value="THAUMATIN_2"/>
    <property type="match status" value="1"/>
</dbReference>
<dbReference type="EMBL" id="JACBKZ010000009">
    <property type="protein sequence ID" value="KAF5943287.1"/>
    <property type="molecule type" value="Genomic_DNA"/>
</dbReference>
<feature type="transmembrane region" description="Helical" evidence="5">
    <location>
        <begin position="72"/>
        <end position="93"/>
    </location>
</feature>
<keyword evidence="5" id="KW-1133">Transmembrane helix</keyword>
<dbReference type="InterPro" id="IPR037176">
    <property type="entry name" value="Osmotin/thaumatin-like_sf"/>
</dbReference>
<evidence type="ECO:0000256" key="4">
    <source>
        <dbReference type="ARBA" id="ARBA00023157"/>
    </source>
</evidence>
<dbReference type="SMART" id="SM00205">
    <property type="entry name" value="THN"/>
    <property type="match status" value="1"/>
</dbReference>
<evidence type="ECO:0000256" key="5">
    <source>
        <dbReference type="SAM" id="Phobius"/>
    </source>
</evidence>
<evidence type="ECO:0000256" key="3">
    <source>
        <dbReference type="ARBA" id="ARBA00022525"/>
    </source>
</evidence>
<dbReference type="AlphaFoldDB" id="A0A7J7GS71"/>
<dbReference type="PANTHER" id="PTHR31048">
    <property type="entry name" value="OS03G0233200 PROTEIN"/>
    <property type="match status" value="1"/>
</dbReference>
<dbReference type="PRINTS" id="PR00347">
    <property type="entry name" value="THAUMATIN"/>
</dbReference>
<dbReference type="Proteomes" id="UP000593564">
    <property type="component" value="Unassembled WGS sequence"/>
</dbReference>
<protein>
    <recommendedName>
        <fullName evidence="8">Thaumatin-like protein</fullName>
    </recommendedName>
</protein>
<keyword evidence="4" id="KW-1015">Disulfide bond</keyword>
<dbReference type="InterPro" id="IPR017949">
    <property type="entry name" value="Thaumatin_CS"/>
</dbReference>
<evidence type="ECO:0000256" key="1">
    <source>
        <dbReference type="ARBA" id="ARBA00004613"/>
    </source>
</evidence>
<keyword evidence="5" id="KW-0472">Membrane</keyword>